<evidence type="ECO:0000313" key="2">
    <source>
        <dbReference type="EMBL" id="CAE6096470.1"/>
    </source>
</evidence>
<keyword evidence="3" id="KW-1185">Reference proteome</keyword>
<dbReference type="EMBL" id="LR999452">
    <property type="protein sequence ID" value="CAE5963911.1"/>
    <property type="molecule type" value="Genomic_DNA"/>
</dbReference>
<organism evidence="2 3">
    <name type="scientific">Arabidopsis arenosa</name>
    <name type="common">Sand rock-cress</name>
    <name type="synonym">Cardaminopsis arenosa</name>
    <dbReference type="NCBI Taxonomy" id="38785"/>
    <lineage>
        <taxon>Eukaryota</taxon>
        <taxon>Viridiplantae</taxon>
        <taxon>Streptophyta</taxon>
        <taxon>Embryophyta</taxon>
        <taxon>Tracheophyta</taxon>
        <taxon>Spermatophyta</taxon>
        <taxon>Magnoliopsida</taxon>
        <taxon>eudicotyledons</taxon>
        <taxon>Gunneridae</taxon>
        <taxon>Pentapetalae</taxon>
        <taxon>rosids</taxon>
        <taxon>malvids</taxon>
        <taxon>Brassicales</taxon>
        <taxon>Brassicaceae</taxon>
        <taxon>Camelineae</taxon>
        <taxon>Arabidopsis</taxon>
    </lineage>
</organism>
<proteinExistence type="predicted"/>
<dbReference type="AlphaFoldDB" id="A0A8S2AK37"/>
<gene>
    <name evidence="2" type="ORF">AARE701A_LOCUS15021</name>
    <name evidence="1" type="ORF">AARE701A_LOCUS5269</name>
</gene>
<evidence type="ECO:0000313" key="3">
    <source>
        <dbReference type="Proteomes" id="UP000682877"/>
    </source>
</evidence>
<accession>A0A8S2AK37</accession>
<name>A0A8S2AK37_ARAAE</name>
<protein>
    <submittedName>
        <fullName evidence="2">Uncharacterized protein</fullName>
    </submittedName>
</protein>
<sequence>MGTEMPDIPDDLFAKIVKLVADDRWWLLGPILKAGRRGRDVVYRDDVLRDANIYSLCSDPSDLYTFHSQITGRLEQGRHRPFFERCLKAGNKTAIYYEGLRVVAEGCDIKAGIELLAQLVPEDGLATLACGVFSICDGNEGMAVHYLELFGKSHAALGTEAVRRWGEELVSDLRPYRRMSNNSYRRTYLYPICRGIPSPDCAIDCGIAYGGYENLCDECYLWWMSRKVCQML</sequence>
<reference evidence="2" key="1">
    <citation type="submission" date="2021-01" db="EMBL/GenBank/DDBJ databases">
        <authorList>
            <person name="Bezrukov I."/>
        </authorList>
    </citation>
    <scope>NUCLEOTIDE SEQUENCE</scope>
</reference>
<dbReference type="Proteomes" id="UP000682877">
    <property type="component" value="Chromosome 6"/>
</dbReference>
<evidence type="ECO:0000313" key="1">
    <source>
        <dbReference type="EMBL" id="CAE5963911.1"/>
    </source>
</evidence>
<dbReference type="EMBL" id="LR999456">
    <property type="protein sequence ID" value="CAE6096470.1"/>
    <property type="molecule type" value="Genomic_DNA"/>
</dbReference>
<dbReference type="Proteomes" id="UP000682877">
    <property type="component" value="Chromosome 2"/>
</dbReference>